<accession>A0ABY9R364</accession>
<dbReference type="SUPFAM" id="SSF51735">
    <property type="entry name" value="NAD(P)-binding Rossmann-fold domains"/>
    <property type="match status" value="1"/>
</dbReference>
<evidence type="ECO:0000259" key="1">
    <source>
        <dbReference type="Pfam" id="PF02625"/>
    </source>
</evidence>
<organism evidence="3 4">
    <name type="scientific">Nitratidesulfovibrio liaohensis</name>
    <dbReference type="NCBI Taxonomy" id="2604158"/>
    <lineage>
        <taxon>Bacteria</taxon>
        <taxon>Pseudomonadati</taxon>
        <taxon>Thermodesulfobacteriota</taxon>
        <taxon>Desulfovibrionia</taxon>
        <taxon>Desulfovibrionales</taxon>
        <taxon>Desulfovibrionaceae</taxon>
        <taxon>Nitratidesulfovibrio</taxon>
    </lineage>
</organism>
<dbReference type="PANTHER" id="PTHR30388:SF6">
    <property type="entry name" value="XANTHINE DEHYDROGENASE SUBUNIT A-RELATED"/>
    <property type="match status" value="1"/>
</dbReference>
<dbReference type="InterPro" id="IPR003777">
    <property type="entry name" value="XdhC_CoxI"/>
</dbReference>
<dbReference type="RefSeq" id="WP_309542107.1">
    <property type="nucleotide sequence ID" value="NZ_CP133659.1"/>
</dbReference>
<proteinExistence type="predicted"/>
<evidence type="ECO:0000313" key="4">
    <source>
        <dbReference type="Proteomes" id="UP001180616"/>
    </source>
</evidence>
<name>A0ABY9R364_9BACT</name>
<dbReference type="InterPro" id="IPR036291">
    <property type="entry name" value="NAD(P)-bd_dom_sf"/>
</dbReference>
<protein>
    <submittedName>
        <fullName evidence="3">XdhC family protein</fullName>
    </submittedName>
</protein>
<dbReference type="PANTHER" id="PTHR30388">
    <property type="entry name" value="ALDEHYDE OXIDOREDUCTASE MOLYBDENUM COFACTOR ASSEMBLY PROTEIN"/>
    <property type="match status" value="1"/>
</dbReference>
<dbReference type="NCBIfam" id="NF045664">
    <property type="entry name" value="XdhC_rel_AOR"/>
    <property type="match status" value="1"/>
</dbReference>
<keyword evidence="4" id="KW-1185">Reference proteome</keyword>
<dbReference type="InterPro" id="IPR027051">
    <property type="entry name" value="XdhC_Rossmann_dom"/>
</dbReference>
<evidence type="ECO:0000313" key="3">
    <source>
        <dbReference type="EMBL" id="WMW66200.1"/>
    </source>
</evidence>
<feature type="domain" description="XdhC Rossmann" evidence="2">
    <location>
        <begin position="201"/>
        <end position="344"/>
    </location>
</feature>
<feature type="domain" description="XdhC- CoxI" evidence="1">
    <location>
        <begin position="13"/>
        <end position="79"/>
    </location>
</feature>
<dbReference type="Pfam" id="PF02625">
    <property type="entry name" value="XdhC_CoxI"/>
    <property type="match status" value="1"/>
</dbReference>
<dbReference type="EMBL" id="CP133659">
    <property type="protein sequence ID" value="WMW66200.1"/>
    <property type="molecule type" value="Genomic_DNA"/>
</dbReference>
<evidence type="ECO:0000259" key="2">
    <source>
        <dbReference type="Pfam" id="PF13478"/>
    </source>
</evidence>
<sequence>MTQFFGQLADALERDGVAALTTIVTAEGSAPRMAGARLFVRGDGHSFEGTVGGGILEARVLDACRTALNDGLARLLTFDLSADEAAGSDMICGGRVRLYVEPLRAASCPQLTPLLRETDRLSMQGRRCVLVNMLRPDAAPDCRRLLLAGEGQGADVSGDLTLDPAALDELRGAVATASGPLCVEAGGLSLLADPVASPGRVIIAGGGHVGRQVALMASLAGFRVTVLDDRPDFAKADRLPGADEVRCVTPGGDWLEGLGVHEDCYVVIVTRGHRNDGEVLASALRTPARYVGMIGSRRKRDAVYRRLEEAGTPRAAIERVHSPIGLDIGAETPEEIAVSIVAELVQARAASRVRHAIPPMQG</sequence>
<dbReference type="Pfam" id="PF13478">
    <property type="entry name" value="XdhC_C"/>
    <property type="match status" value="1"/>
</dbReference>
<dbReference type="Proteomes" id="UP001180616">
    <property type="component" value="Chromosome"/>
</dbReference>
<dbReference type="InterPro" id="IPR052698">
    <property type="entry name" value="MoCofactor_Util/Proc"/>
</dbReference>
<reference evidence="3" key="1">
    <citation type="submission" date="2023-09" db="EMBL/GenBank/DDBJ databases">
        <authorList>
            <consortium name="CW5 consortium"/>
            <person name="Lu C.-W."/>
        </authorList>
    </citation>
    <scope>NUCLEOTIDE SEQUENCE</scope>
    <source>
        <strain evidence="3">KPS</strain>
    </source>
</reference>
<dbReference type="Gene3D" id="3.40.50.720">
    <property type="entry name" value="NAD(P)-binding Rossmann-like Domain"/>
    <property type="match status" value="1"/>
</dbReference>
<gene>
    <name evidence="3" type="ORF">KPS_000760</name>
</gene>